<name>A0A9D1DHN4_9FIRM</name>
<gene>
    <name evidence="2" type="ORF">IAA53_05985</name>
</gene>
<reference evidence="2" key="1">
    <citation type="submission" date="2020-10" db="EMBL/GenBank/DDBJ databases">
        <authorList>
            <person name="Gilroy R."/>
        </authorList>
    </citation>
    <scope>NUCLEOTIDE SEQUENCE</scope>
    <source>
        <strain evidence="2">ChiBcec15-4380</strain>
    </source>
</reference>
<comment type="caution">
    <text evidence="2">The sequence shown here is derived from an EMBL/GenBank/DDBJ whole genome shotgun (WGS) entry which is preliminary data.</text>
</comment>
<dbReference type="AlphaFoldDB" id="A0A9D1DHN4"/>
<sequence length="98" mass="10611">MIRHGYWLSLAVLMLLPVGFVLSLLTLHQPSSEVVKLAIPLLLSVAAGANLASYLTAAFTRGWLREAKGRRGSVLYILLNAALLCLLMGFTLFTALVV</sequence>
<evidence type="ECO:0000313" key="3">
    <source>
        <dbReference type="Proteomes" id="UP000824239"/>
    </source>
</evidence>
<protein>
    <submittedName>
        <fullName evidence="2">Uncharacterized protein</fullName>
    </submittedName>
</protein>
<dbReference type="Proteomes" id="UP000824239">
    <property type="component" value="Unassembled WGS sequence"/>
</dbReference>
<evidence type="ECO:0000256" key="1">
    <source>
        <dbReference type="SAM" id="Phobius"/>
    </source>
</evidence>
<organism evidence="2 3">
    <name type="scientific">Candidatus Avoscillospira avicola</name>
    <dbReference type="NCBI Taxonomy" id="2840706"/>
    <lineage>
        <taxon>Bacteria</taxon>
        <taxon>Bacillati</taxon>
        <taxon>Bacillota</taxon>
        <taxon>Clostridia</taxon>
        <taxon>Eubacteriales</taxon>
        <taxon>Oscillospiraceae</taxon>
        <taxon>Oscillospiraceae incertae sedis</taxon>
        <taxon>Candidatus Avoscillospira</taxon>
    </lineage>
</organism>
<feature type="transmembrane region" description="Helical" evidence="1">
    <location>
        <begin position="75"/>
        <end position="97"/>
    </location>
</feature>
<keyword evidence="1" id="KW-0812">Transmembrane</keyword>
<dbReference type="EMBL" id="DVHE01000048">
    <property type="protein sequence ID" value="HIR50820.1"/>
    <property type="molecule type" value="Genomic_DNA"/>
</dbReference>
<feature type="transmembrane region" description="Helical" evidence="1">
    <location>
        <begin position="6"/>
        <end position="27"/>
    </location>
</feature>
<accession>A0A9D1DHN4</accession>
<keyword evidence="1" id="KW-1133">Transmembrane helix</keyword>
<reference evidence="2" key="2">
    <citation type="journal article" date="2021" name="PeerJ">
        <title>Extensive microbial diversity within the chicken gut microbiome revealed by metagenomics and culture.</title>
        <authorList>
            <person name="Gilroy R."/>
            <person name="Ravi A."/>
            <person name="Getino M."/>
            <person name="Pursley I."/>
            <person name="Horton D.L."/>
            <person name="Alikhan N.F."/>
            <person name="Baker D."/>
            <person name="Gharbi K."/>
            <person name="Hall N."/>
            <person name="Watson M."/>
            <person name="Adriaenssens E.M."/>
            <person name="Foster-Nyarko E."/>
            <person name="Jarju S."/>
            <person name="Secka A."/>
            <person name="Antonio M."/>
            <person name="Oren A."/>
            <person name="Chaudhuri R.R."/>
            <person name="La Ragione R."/>
            <person name="Hildebrand F."/>
            <person name="Pallen M.J."/>
        </authorList>
    </citation>
    <scope>NUCLEOTIDE SEQUENCE</scope>
    <source>
        <strain evidence="2">ChiBcec15-4380</strain>
    </source>
</reference>
<evidence type="ECO:0000313" key="2">
    <source>
        <dbReference type="EMBL" id="HIR50820.1"/>
    </source>
</evidence>
<feature type="transmembrane region" description="Helical" evidence="1">
    <location>
        <begin position="34"/>
        <end position="55"/>
    </location>
</feature>
<proteinExistence type="predicted"/>
<keyword evidence="1" id="KW-0472">Membrane</keyword>